<feature type="transmembrane region" description="Helical" evidence="6">
    <location>
        <begin position="1034"/>
        <end position="1055"/>
    </location>
</feature>
<feature type="region of interest" description="Disordered" evidence="5">
    <location>
        <begin position="1095"/>
        <end position="1214"/>
    </location>
</feature>
<evidence type="ECO:0000256" key="4">
    <source>
        <dbReference type="ARBA" id="ARBA00023136"/>
    </source>
</evidence>
<evidence type="ECO:0000256" key="2">
    <source>
        <dbReference type="ARBA" id="ARBA00022692"/>
    </source>
</evidence>
<name>A0A0G4LDF0_VERLO</name>
<keyword evidence="2 6" id="KW-0812">Transmembrane</keyword>
<dbReference type="PANTHER" id="PTHR15549:SF6">
    <property type="entry name" value="MID2 DOMAIN-CONTAINING PROTEIN"/>
    <property type="match status" value="1"/>
</dbReference>
<feature type="compositionally biased region" description="Polar residues" evidence="5">
    <location>
        <begin position="1373"/>
        <end position="1387"/>
    </location>
</feature>
<sequence length="1408" mass="148221">MSIPEPEVPLDHICSTIWGNTLYTFSTGAFQALPLKQGAKWEKLKSGTPVDGAQCVGTPTALWVVGGQSSEAGYTGLQKYTYSTGTWEVINAQEPVAKNRKWHGAAYLPATDQIITYAGTVDGAQRNSDQTFTIRASAPYDVQAYPSGATPAQNPILLPWSDRQVVMVGGAAANTRVMLFSPETSWIDAGVTLAEPIPKDISVVKAIMVNGDDGSKNLMTFDLSEIPNKVNRMVLQGAGGAPVTISSAISGRDEGSRSAVEHDTDVTRRDLTVANWPSYNDTLAPLITRVNFAIAQNSDGLVVLAGGNPNTSLSMFNVRENTWEDTSRAFATDQEVLSDDKSSTSSSAESTSASASASSSSDASSTEASTLNTSTSISESILASSTGASEASLVSVSASATATESGGVAAAAAAGGSGLNANAILGIVLGTITAAMILLGLALFCLRRKRIQRQNLESGNLARAASSARVREKGQPSEFAKEIAVGDDDDLRSPASPPSRGHFHGHQPSNSQSSFSSMAILMGQINGHKNGHDKKHSTASSSMFGKGFKSSISKPMPQMNDHPALQNEGRSLTGDEKGVSFAANTGGQPRPGPPPGVASDPDGLRRSSGWNRYWSGGSALNVLGFGGQKRMTTDSDQSSHYSNRNRITQDSATVPPLNFEGRPQMNRVMSGSPTVSNYPNKFRLDPEMSGKIERPVSAASSGYSSGVPESVRETWDPLSDKKPWGTERAPSSAYSESFYHPTFTIRASAPYDVQAYPSGATPAQNPILLPWSDRQVVMVGGAAANTRVMLFSPETSWIDAGVTLAEPIPKDISVVKAIMVNGDDGSKNLMTFDLSEIPNKVNRMVLQGAGGAPVTISSAISGRDEGSRIALEHDADVTRRDLTVADWPSYNDTLAPLITRVNFAIAQNSDGIVVLAGGNPDISLSMFNVRENTWEDTSRAFASDQQVLSDDKSSTSRSAESTSASTSASSSSGASSTEASTLTTSTSISESILASSTGVSEASLVSVSASATATESGGVAVAAAAGGSGLNANAILGIVLGTITAAMILLGLALFCLRRKRIQRQNLESGNLARAASSARVREKGQPSEFAKEIAVGGDDELRSPASPPSRSHFRGHEPSNSQSSFSSMAILMGQINGHKNGHGKKQSTASSMFGKGFKSSISKPMPQMDDHPTLQNEGRSLTGDEKGVSFAANAGGQPRPGPPPGVASDPDALRRSSGWNRYWSGGSALNVLGFGGQKRMTTDSDQSSHYSNRNRITQDSATVPPLNFEGRPQMNRVMSGSPTVSNYPNKFRLDPEMSGKIERPVSAASSGYSSGVPESVRETWDPLSDKKPWGTERAPSSAYSESFYHPTSLAPSSRQPPPPPPVPDGLSKQPQLAMATTSTDMSWLNLGDYHKSNGGYDANESRV</sequence>
<dbReference type="SUPFAM" id="SSF117281">
    <property type="entry name" value="Kelch motif"/>
    <property type="match status" value="1"/>
</dbReference>
<protein>
    <recommendedName>
        <fullName evidence="9">Pre-mRNA splicing factor CLF1</fullName>
    </recommendedName>
</protein>
<keyword evidence="8" id="KW-1185">Reference proteome</keyword>
<dbReference type="GO" id="GO:0016020">
    <property type="term" value="C:membrane"/>
    <property type="evidence" value="ECO:0007669"/>
    <property type="project" value="UniProtKB-SubCell"/>
</dbReference>
<dbReference type="EMBL" id="CVQH01011112">
    <property type="protein sequence ID" value="CRK19924.1"/>
    <property type="molecule type" value="Genomic_DNA"/>
</dbReference>
<evidence type="ECO:0000256" key="1">
    <source>
        <dbReference type="ARBA" id="ARBA00004167"/>
    </source>
</evidence>
<keyword evidence="3 6" id="KW-1133">Transmembrane helix</keyword>
<feature type="compositionally biased region" description="Low complexity" evidence="5">
    <location>
        <begin position="540"/>
        <end position="554"/>
    </location>
</feature>
<feature type="region of interest" description="Disordered" evidence="5">
    <location>
        <begin position="625"/>
        <end position="680"/>
    </location>
</feature>
<feature type="compositionally biased region" description="Polar residues" evidence="5">
    <location>
        <begin position="667"/>
        <end position="679"/>
    </location>
</feature>
<feature type="compositionally biased region" description="Polar residues" evidence="5">
    <location>
        <begin position="1119"/>
        <end position="1128"/>
    </location>
</feature>
<dbReference type="Proteomes" id="UP000044602">
    <property type="component" value="Unassembled WGS sequence"/>
</dbReference>
<feature type="region of interest" description="Disordered" evidence="5">
    <location>
        <begin position="460"/>
        <end position="514"/>
    </location>
</feature>
<evidence type="ECO:0000313" key="7">
    <source>
        <dbReference type="EMBL" id="CRK19924.1"/>
    </source>
</evidence>
<dbReference type="InterPro" id="IPR051694">
    <property type="entry name" value="Immunoregulatory_rcpt-like"/>
</dbReference>
<dbReference type="InterPro" id="IPR015915">
    <property type="entry name" value="Kelch-typ_b-propeller"/>
</dbReference>
<feature type="compositionally biased region" description="Polar residues" evidence="5">
    <location>
        <begin position="1244"/>
        <end position="1262"/>
    </location>
</feature>
<organism evidence="7 8">
    <name type="scientific">Verticillium longisporum</name>
    <name type="common">Verticillium dahliae var. longisporum</name>
    <dbReference type="NCBI Taxonomy" id="100787"/>
    <lineage>
        <taxon>Eukaryota</taxon>
        <taxon>Fungi</taxon>
        <taxon>Dikarya</taxon>
        <taxon>Ascomycota</taxon>
        <taxon>Pezizomycotina</taxon>
        <taxon>Sordariomycetes</taxon>
        <taxon>Hypocreomycetidae</taxon>
        <taxon>Glomerellales</taxon>
        <taxon>Plectosphaerellaceae</taxon>
        <taxon>Verticillium</taxon>
    </lineage>
</organism>
<reference evidence="7 8" key="1">
    <citation type="submission" date="2015-05" db="EMBL/GenBank/DDBJ databases">
        <authorList>
            <person name="Wang D.B."/>
            <person name="Wang M."/>
        </authorList>
    </citation>
    <scope>NUCLEOTIDE SEQUENCE [LARGE SCALE GENOMIC DNA]</scope>
    <source>
        <strain evidence="7">VL1</strain>
    </source>
</reference>
<feature type="compositionally biased region" description="Basic and acidic residues" evidence="5">
    <location>
        <begin position="469"/>
        <end position="481"/>
    </location>
</feature>
<keyword evidence="4 6" id="KW-0472">Membrane</keyword>
<feature type="compositionally biased region" description="Pro residues" evidence="5">
    <location>
        <begin position="1359"/>
        <end position="1368"/>
    </location>
</feature>
<dbReference type="GO" id="GO:0071944">
    <property type="term" value="C:cell periphery"/>
    <property type="evidence" value="ECO:0007669"/>
    <property type="project" value="UniProtKB-ARBA"/>
</dbReference>
<feature type="transmembrane region" description="Helical" evidence="6">
    <location>
        <begin position="423"/>
        <end position="446"/>
    </location>
</feature>
<feature type="compositionally biased region" description="Basic and acidic residues" evidence="5">
    <location>
        <begin position="1292"/>
        <end position="1304"/>
    </location>
</feature>
<feature type="compositionally biased region" description="Polar residues" evidence="5">
    <location>
        <begin position="634"/>
        <end position="652"/>
    </location>
</feature>
<feature type="compositionally biased region" description="Polar residues" evidence="5">
    <location>
        <begin position="1277"/>
        <end position="1289"/>
    </location>
</feature>
<feature type="compositionally biased region" description="Low complexity" evidence="5">
    <location>
        <begin position="1305"/>
        <end position="1318"/>
    </location>
</feature>
<evidence type="ECO:0000313" key="8">
    <source>
        <dbReference type="Proteomes" id="UP000044602"/>
    </source>
</evidence>
<comment type="subcellular location">
    <subcellularLocation>
        <location evidence="1">Membrane</location>
        <topology evidence="1">Single-pass membrane protein</topology>
    </subcellularLocation>
</comment>
<feature type="non-terminal residue" evidence="7">
    <location>
        <position position="1408"/>
    </location>
</feature>
<evidence type="ECO:0008006" key="9">
    <source>
        <dbReference type="Google" id="ProtNLM"/>
    </source>
</evidence>
<feature type="region of interest" description="Disordered" evidence="5">
    <location>
        <begin position="1238"/>
        <end position="1408"/>
    </location>
</feature>
<evidence type="ECO:0000256" key="6">
    <source>
        <dbReference type="SAM" id="Phobius"/>
    </source>
</evidence>
<feature type="compositionally biased region" description="Low complexity" evidence="5">
    <location>
        <begin position="343"/>
        <end position="370"/>
    </location>
</feature>
<evidence type="ECO:0000256" key="5">
    <source>
        <dbReference type="SAM" id="MobiDB-lite"/>
    </source>
</evidence>
<accession>A0A0G4LDF0</accession>
<feature type="compositionally biased region" description="Basic and acidic residues" evidence="5">
    <location>
        <begin position="1320"/>
        <end position="1335"/>
    </location>
</feature>
<feature type="compositionally biased region" description="Basic and acidic residues" evidence="5">
    <location>
        <begin position="710"/>
        <end position="725"/>
    </location>
</feature>
<feature type="region of interest" description="Disordered" evidence="5">
    <location>
        <begin position="695"/>
        <end position="732"/>
    </location>
</feature>
<dbReference type="PANTHER" id="PTHR15549">
    <property type="entry name" value="PAIRED IMMUNOGLOBULIN-LIKE TYPE 2 RECEPTOR"/>
    <property type="match status" value="1"/>
</dbReference>
<dbReference type="STRING" id="100787.A0A0G4LDF0"/>
<gene>
    <name evidence="7" type="ORF">BN1708_000561</name>
</gene>
<feature type="region of interest" description="Disordered" evidence="5">
    <location>
        <begin position="940"/>
        <end position="980"/>
    </location>
</feature>
<dbReference type="Gene3D" id="2.120.10.80">
    <property type="entry name" value="Kelch-type beta propeller"/>
    <property type="match status" value="1"/>
</dbReference>
<feature type="compositionally biased region" description="Low complexity" evidence="5">
    <location>
        <begin position="695"/>
        <end position="708"/>
    </location>
</feature>
<proteinExistence type="predicted"/>
<feature type="compositionally biased region" description="Low complexity" evidence="5">
    <location>
        <begin position="955"/>
        <end position="980"/>
    </location>
</feature>
<evidence type="ECO:0000256" key="3">
    <source>
        <dbReference type="ARBA" id="ARBA00022989"/>
    </source>
</evidence>
<feature type="region of interest" description="Disordered" evidence="5">
    <location>
        <begin position="332"/>
        <end position="370"/>
    </location>
</feature>
<feature type="region of interest" description="Disordered" evidence="5">
    <location>
        <begin position="526"/>
        <end position="610"/>
    </location>
</feature>